<name>A0A9Q9FF76_9FIRM</name>
<dbReference type="RefSeq" id="WP_055242551.1">
    <property type="nucleotide sequence ID" value="NZ_CP071250.1"/>
</dbReference>
<reference evidence="1" key="1">
    <citation type="submission" date="2021-03" db="EMBL/GenBank/DDBJ databases">
        <title>Comparative Genomics and Metabolomics in the genus Turicibacter.</title>
        <authorList>
            <person name="Maki J."/>
            <person name="Looft T."/>
        </authorList>
    </citation>
    <scope>NUCLEOTIDE SEQUENCE</scope>
    <source>
        <strain evidence="1">ISU324</strain>
    </source>
</reference>
<dbReference type="EMBL" id="CP071250">
    <property type="protein sequence ID" value="UUF07346.1"/>
    <property type="molecule type" value="Genomic_DNA"/>
</dbReference>
<protein>
    <submittedName>
        <fullName evidence="1">Uncharacterized protein</fullName>
    </submittedName>
</protein>
<accession>A0A9Q9FF76</accession>
<evidence type="ECO:0000313" key="2">
    <source>
        <dbReference type="Proteomes" id="UP001058072"/>
    </source>
</evidence>
<sequence length="88" mass="10424">MYELLKATLMQLTIEDLILLNSKNDLRIDASDLECFHYVLTNYWNEVIDESSLSLNHDQLRTHLNTSNISKYHELITNIKRNVIFNKK</sequence>
<proteinExistence type="predicted"/>
<gene>
    <name evidence="1" type="ORF">J0J70_06785</name>
</gene>
<organism evidence="1 2">
    <name type="scientific">Turicibacter bilis</name>
    <dbReference type="NCBI Taxonomy" id="2735723"/>
    <lineage>
        <taxon>Bacteria</taxon>
        <taxon>Bacillati</taxon>
        <taxon>Bacillota</taxon>
        <taxon>Erysipelotrichia</taxon>
        <taxon>Erysipelotrichales</taxon>
        <taxon>Turicibacteraceae</taxon>
        <taxon>Turicibacter</taxon>
    </lineage>
</organism>
<dbReference type="Proteomes" id="UP001058072">
    <property type="component" value="Chromosome"/>
</dbReference>
<evidence type="ECO:0000313" key="1">
    <source>
        <dbReference type="EMBL" id="UUF07346.1"/>
    </source>
</evidence>
<dbReference type="AlphaFoldDB" id="A0A9Q9FF76"/>